<organism evidence="4 5">
    <name type="scientific">Pandoraea sputorum</name>
    <dbReference type="NCBI Taxonomy" id="93222"/>
    <lineage>
        <taxon>Bacteria</taxon>
        <taxon>Pseudomonadati</taxon>
        <taxon>Pseudomonadota</taxon>
        <taxon>Betaproteobacteria</taxon>
        <taxon>Burkholderiales</taxon>
        <taxon>Burkholderiaceae</taxon>
        <taxon>Pandoraea</taxon>
    </lineage>
</organism>
<dbReference type="STRING" id="93222.NA29_22175"/>
<evidence type="ECO:0000313" key="4">
    <source>
        <dbReference type="EMBL" id="SNU87004.1"/>
    </source>
</evidence>
<dbReference type="EMBL" id="LT906435">
    <property type="protein sequence ID" value="SNU87004.1"/>
    <property type="molecule type" value="Genomic_DNA"/>
</dbReference>
<dbReference type="Proteomes" id="UP000215126">
    <property type="component" value="Chromosome 1"/>
</dbReference>
<proteinExistence type="predicted"/>
<reference evidence="4 5" key="1">
    <citation type="submission" date="2017-06" db="EMBL/GenBank/DDBJ databases">
        <authorList>
            <consortium name="Pathogen Informatics"/>
        </authorList>
    </citation>
    <scope>NUCLEOTIDE SEQUENCE [LARGE SCALE GENOMIC DNA]</scope>
    <source>
        <strain evidence="4 5">NCTC13161</strain>
    </source>
</reference>
<dbReference type="AlphaFoldDB" id="A0A239SQI2"/>
<evidence type="ECO:0000313" key="5">
    <source>
        <dbReference type="Proteomes" id="UP000215126"/>
    </source>
</evidence>
<keyword evidence="3" id="KW-0732">Signal</keyword>
<evidence type="ECO:0000256" key="3">
    <source>
        <dbReference type="SAM" id="SignalP"/>
    </source>
</evidence>
<sequence length="581" mass="64393">MKRLLFIALCLSLVTSSTNDAYANPLARAFTTFVINQVVALVTQKTIQRDGVKPDDPRIEETQKAMSLVATEHARLSLNERYLMAANGPTWFGLAAVLLGEQLGELAVGKIGDTDITISALPSGEIEAKSERYVPIPDDLKPYVPPRYPRHTVGRSDSPWDAIAAMGGQVYRQSQCRQGWVCAHFPPVPWDDVWGPQGWYAADKDGVIVLGRSLAQIKSYIQAYVEEGFKLANVKARNLRIRIEEEFRVSGESAGFETSGTYEKETCEIKKEKVIDVTLPGCPAENVASAAHWSGKCTKEIEKEICTWKSVEASGFSLGAPFVNHKVVPPFNKDNYGRQVRHRTFDSLDKAYDALSDDELKLELAPKFVADVTNSLFAKASQLEGYRGVPHRMTSPITPQDVKAWSDEKGRGAMPAVVDVFSRPLGDYERVVPINVLIVPDRRRPEDRPDPNDRNRPVDPDRERPRDPLSKDVNVVNTPGVHVVNPVQVDAGQASAIGEPSLESPPTPSAILSPILNLLPDFKKWKTPRHTATCPKPVFDVFDKRITMDAMCEIAERHRKTIHMVMLAVFALIALTILLAA</sequence>
<keyword evidence="2" id="KW-1133">Transmembrane helix</keyword>
<evidence type="ECO:0000256" key="1">
    <source>
        <dbReference type="SAM" id="MobiDB-lite"/>
    </source>
</evidence>
<dbReference type="RefSeq" id="WP_157127425.1">
    <property type="nucleotide sequence ID" value="NZ_CP010431.2"/>
</dbReference>
<keyword evidence="2" id="KW-0472">Membrane</keyword>
<gene>
    <name evidence="4" type="ORF">SAMEA4530655_03619</name>
</gene>
<protein>
    <submittedName>
        <fullName evidence="4">Uncharacterized protein</fullName>
    </submittedName>
</protein>
<feature type="compositionally biased region" description="Basic and acidic residues" evidence="1">
    <location>
        <begin position="442"/>
        <end position="470"/>
    </location>
</feature>
<feature type="chain" id="PRO_5012737797" evidence="3">
    <location>
        <begin position="24"/>
        <end position="581"/>
    </location>
</feature>
<feature type="transmembrane region" description="Helical" evidence="2">
    <location>
        <begin position="561"/>
        <end position="580"/>
    </location>
</feature>
<keyword evidence="5" id="KW-1185">Reference proteome</keyword>
<evidence type="ECO:0000256" key="2">
    <source>
        <dbReference type="SAM" id="Phobius"/>
    </source>
</evidence>
<accession>A0A239SQI2</accession>
<keyword evidence="2" id="KW-0812">Transmembrane</keyword>
<dbReference type="OrthoDB" id="8574245at2"/>
<dbReference type="GeneID" id="88096225"/>
<feature type="region of interest" description="Disordered" evidence="1">
    <location>
        <begin position="442"/>
        <end position="473"/>
    </location>
</feature>
<feature type="signal peptide" evidence="3">
    <location>
        <begin position="1"/>
        <end position="23"/>
    </location>
</feature>
<name>A0A239SQI2_9BURK</name>